<keyword evidence="2" id="KW-0813">Transport</keyword>
<dbReference type="STRING" id="578459.A0A194S4N2"/>
<name>A0A194S4N2_RHOGW</name>
<evidence type="ECO:0000256" key="6">
    <source>
        <dbReference type="SAM" id="Phobius"/>
    </source>
</evidence>
<evidence type="ECO:0000256" key="2">
    <source>
        <dbReference type="ARBA" id="ARBA00022448"/>
    </source>
</evidence>
<accession>A0A194S4N2</accession>
<feature type="transmembrane region" description="Helical" evidence="6">
    <location>
        <begin position="80"/>
        <end position="107"/>
    </location>
</feature>
<feature type="signal peptide" evidence="7">
    <location>
        <begin position="1"/>
        <end position="16"/>
    </location>
</feature>
<feature type="transmembrane region" description="Helical" evidence="6">
    <location>
        <begin position="233"/>
        <end position="255"/>
    </location>
</feature>
<dbReference type="Gene3D" id="1.20.1740.10">
    <property type="entry name" value="Amino acid/polyamine transporter I"/>
    <property type="match status" value="1"/>
</dbReference>
<feature type="transmembrane region" description="Helical" evidence="6">
    <location>
        <begin position="434"/>
        <end position="454"/>
    </location>
</feature>
<dbReference type="PANTHER" id="PTHR45649:SF14">
    <property type="entry name" value="GABA PERMEASE"/>
    <property type="match status" value="1"/>
</dbReference>
<feature type="transmembrane region" description="Helical" evidence="6">
    <location>
        <begin position="152"/>
        <end position="175"/>
    </location>
</feature>
<evidence type="ECO:0000256" key="1">
    <source>
        <dbReference type="ARBA" id="ARBA00004141"/>
    </source>
</evidence>
<keyword evidence="4 6" id="KW-1133">Transmembrane helix</keyword>
<evidence type="ECO:0000313" key="8">
    <source>
        <dbReference type="EMBL" id="KPV74381.1"/>
    </source>
</evidence>
<dbReference type="Proteomes" id="UP000053890">
    <property type="component" value="Unassembled WGS sequence"/>
</dbReference>
<feature type="transmembrane region" description="Helical" evidence="6">
    <location>
        <begin position="275"/>
        <end position="303"/>
    </location>
</feature>
<dbReference type="AlphaFoldDB" id="A0A194S4N2"/>
<evidence type="ECO:0000313" key="9">
    <source>
        <dbReference type="Proteomes" id="UP000053890"/>
    </source>
</evidence>
<evidence type="ECO:0000256" key="5">
    <source>
        <dbReference type="ARBA" id="ARBA00023136"/>
    </source>
</evidence>
<feature type="transmembrane region" description="Helical" evidence="6">
    <location>
        <begin position="195"/>
        <end position="212"/>
    </location>
</feature>
<dbReference type="PANTHER" id="PTHR45649">
    <property type="entry name" value="AMINO-ACID PERMEASE BAT1"/>
    <property type="match status" value="1"/>
</dbReference>
<dbReference type="GO" id="GO:0022857">
    <property type="term" value="F:transmembrane transporter activity"/>
    <property type="evidence" value="ECO:0007669"/>
    <property type="project" value="InterPro"/>
</dbReference>
<proteinExistence type="predicted"/>
<protein>
    <recommendedName>
        <fullName evidence="10">Amino acid permease/ SLC12A domain-containing protein</fullName>
    </recommendedName>
</protein>
<dbReference type="OMA" id="THEAYLP"/>
<dbReference type="GO" id="GO:0016020">
    <property type="term" value="C:membrane"/>
    <property type="evidence" value="ECO:0007669"/>
    <property type="project" value="UniProtKB-SubCell"/>
</dbReference>
<evidence type="ECO:0000256" key="3">
    <source>
        <dbReference type="ARBA" id="ARBA00022692"/>
    </source>
</evidence>
<keyword evidence="9" id="KW-1185">Reference proteome</keyword>
<dbReference type="GeneID" id="28973254"/>
<gene>
    <name evidence="8" type="ORF">RHOBADRAFT_27888</name>
</gene>
<dbReference type="InterPro" id="IPR002293">
    <property type="entry name" value="AA/rel_permease1"/>
</dbReference>
<organism evidence="8 9">
    <name type="scientific">Rhodotorula graminis (strain WP1)</name>
    <dbReference type="NCBI Taxonomy" id="578459"/>
    <lineage>
        <taxon>Eukaryota</taxon>
        <taxon>Fungi</taxon>
        <taxon>Dikarya</taxon>
        <taxon>Basidiomycota</taxon>
        <taxon>Pucciniomycotina</taxon>
        <taxon>Microbotryomycetes</taxon>
        <taxon>Sporidiobolales</taxon>
        <taxon>Sporidiobolaceae</taxon>
        <taxon>Rhodotorula</taxon>
    </lineage>
</organism>
<keyword evidence="3 6" id="KW-0812">Transmembrane</keyword>
<evidence type="ECO:0000256" key="4">
    <source>
        <dbReference type="ARBA" id="ARBA00022989"/>
    </source>
</evidence>
<feature type="chain" id="PRO_5008265462" description="Amino acid permease/ SLC12A domain-containing protein" evidence="7">
    <location>
        <begin position="17"/>
        <end position="459"/>
    </location>
</feature>
<evidence type="ECO:0008006" key="10">
    <source>
        <dbReference type="Google" id="ProtNLM"/>
    </source>
</evidence>
<feature type="non-terminal residue" evidence="8">
    <location>
        <position position="459"/>
    </location>
</feature>
<feature type="transmembrane region" description="Helical" evidence="6">
    <location>
        <begin position="32"/>
        <end position="59"/>
    </location>
</feature>
<feature type="transmembrane region" description="Helical" evidence="6">
    <location>
        <begin position="119"/>
        <end position="140"/>
    </location>
</feature>
<dbReference type="PIRSF" id="PIRSF006060">
    <property type="entry name" value="AA_transporter"/>
    <property type="match status" value="1"/>
</dbReference>
<dbReference type="Pfam" id="PF13520">
    <property type="entry name" value="AA_permease_2"/>
    <property type="match status" value="1"/>
</dbReference>
<dbReference type="OrthoDB" id="3900342at2759"/>
<reference evidence="8 9" key="1">
    <citation type="journal article" date="2015" name="Front. Microbiol.">
        <title>Genome sequence of the plant growth promoting endophytic yeast Rhodotorula graminis WP1.</title>
        <authorList>
            <person name="Firrincieli A."/>
            <person name="Otillar R."/>
            <person name="Salamov A."/>
            <person name="Schmutz J."/>
            <person name="Khan Z."/>
            <person name="Redman R.S."/>
            <person name="Fleck N.D."/>
            <person name="Lindquist E."/>
            <person name="Grigoriev I.V."/>
            <person name="Doty S.L."/>
        </authorList>
    </citation>
    <scope>NUCLEOTIDE SEQUENCE [LARGE SCALE GENOMIC DNA]</scope>
    <source>
        <strain evidence="8 9">WP1</strain>
    </source>
</reference>
<evidence type="ECO:0000256" key="7">
    <source>
        <dbReference type="SAM" id="SignalP"/>
    </source>
</evidence>
<keyword evidence="5 6" id="KW-0472">Membrane</keyword>
<feature type="transmembrane region" description="Helical" evidence="6">
    <location>
        <begin position="401"/>
        <end position="422"/>
    </location>
</feature>
<comment type="subcellular location">
    <subcellularLocation>
        <location evidence="1">Membrane</location>
        <topology evidence="1">Multi-pass membrane protein</topology>
    </subcellularLocation>
</comment>
<sequence length="459" mass="48381">MALFCFVIMSTPAAWAGSVATSLSAGGPVAMFWGFLVVFVGSLCGAASLGEMVSIWPTAEGQIAWAEHLAPKRCARFLRYYVAWLTAVAWIFMTSSAAFISSISILAMAAATHEAYLPAAWHIVLVFWAVLLFSLLVNVYGMRVLSALNNTAAALAIGSTICIVAILFAKSAGNFNSAEYALLHLENATGWSSDGIAFVVGMVTAAFSILGYDSVAHLSEEMHKPAIYAPRAMIGSVLMSLPTGLLIILAVVFTIRDIETVAVQMFPLIYLLQSATGSTAGAVVLTSALCTVSAVCASISMLATSGRVIWAFSLEGGIPASTFLSKISPTCHVPVRAMMLSAAIQMLIVLVYLGNAALFNSVLVLAIALLNTSYVVPNILMLVRGRPSGTLPKAPFSLGPVLGPVVNLIAIVYELFISVMLFLPTAVPVTGDNMNYACAIFGGAHVLAGIYWFIGGKKR</sequence>
<keyword evidence="7" id="KW-0732">Signal</keyword>
<feature type="transmembrane region" description="Helical" evidence="6">
    <location>
        <begin position="359"/>
        <end position="380"/>
    </location>
</feature>
<dbReference type="EMBL" id="KQ474080">
    <property type="protein sequence ID" value="KPV74381.1"/>
    <property type="molecule type" value="Genomic_DNA"/>
</dbReference>
<dbReference type="RefSeq" id="XP_018270430.1">
    <property type="nucleotide sequence ID" value="XM_018412805.1"/>
</dbReference>